<feature type="compositionally biased region" description="Acidic residues" evidence="1">
    <location>
        <begin position="26"/>
        <end position="47"/>
    </location>
</feature>
<dbReference type="AlphaFoldDB" id="A0AAV1E8J6"/>
<reference evidence="2" key="1">
    <citation type="submission" date="2023-03" db="EMBL/GenBank/DDBJ databases">
        <authorList>
            <person name="Julca I."/>
        </authorList>
    </citation>
    <scope>NUCLEOTIDE SEQUENCE</scope>
</reference>
<organism evidence="2 3">
    <name type="scientific">Oldenlandia corymbosa var. corymbosa</name>
    <dbReference type="NCBI Taxonomy" id="529605"/>
    <lineage>
        <taxon>Eukaryota</taxon>
        <taxon>Viridiplantae</taxon>
        <taxon>Streptophyta</taxon>
        <taxon>Embryophyta</taxon>
        <taxon>Tracheophyta</taxon>
        <taxon>Spermatophyta</taxon>
        <taxon>Magnoliopsida</taxon>
        <taxon>eudicotyledons</taxon>
        <taxon>Gunneridae</taxon>
        <taxon>Pentapetalae</taxon>
        <taxon>asterids</taxon>
        <taxon>lamiids</taxon>
        <taxon>Gentianales</taxon>
        <taxon>Rubiaceae</taxon>
        <taxon>Rubioideae</taxon>
        <taxon>Spermacoceae</taxon>
        <taxon>Hedyotis-Oldenlandia complex</taxon>
        <taxon>Oldenlandia</taxon>
    </lineage>
</organism>
<proteinExistence type="predicted"/>
<evidence type="ECO:0000313" key="3">
    <source>
        <dbReference type="Proteomes" id="UP001161247"/>
    </source>
</evidence>
<feature type="region of interest" description="Disordered" evidence="1">
    <location>
        <begin position="1"/>
        <end position="47"/>
    </location>
</feature>
<protein>
    <submittedName>
        <fullName evidence="2">OLC1v1017040C1</fullName>
    </submittedName>
</protein>
<sequence>MKMTQVNMCSVPLETRSIQPINVPEYSEDDLEEEDEDEENEFDQDDVQDSVRMGAYHRDRLMYNVSSYPPPLFGCPRPRPGGLPSPPTPIPSPMSGQWRSPHCSPSFPRVVQFPQVTDEVPGGPKDGSVIPNFLWHIAYHFWHGYHRPILKIFKGEKILNKLKLWYRDMDDVVKGKIGGTGLGHLLHTSYDDIDLGLEKLVSGAPEIDVLRGHAAGILGLDSNGYKWSHGGVSDWFILERCQKADENTQASAFLWVLLASTLFMGKSGGRCSVSLVNELMAGLKIWVHTCKDLLRLRSYTVS</sequence>
<evidence type="ECO:0000256" key="1">
    <source>
        <dbReference type="SAM" id="MobiDB-lite"/>
    </source>
</evidence>
<dbReference type="EMBL" id="OX459125">
    <property type="protein sequence ID" value="CAI9116004.1"/>
    <property type="molecule type" value="Genomic_DNA"/>
</dbReference>
<accession>A0AAV1E8J6</accession>
<keyword evidence="3" id="KW-1185">Reference proteome</keyword>
<evidence type="ECO:0000313" key="2">
    <source>
        <dbReference type="EMBL" id="CAI9116004.1"/>
    </source>
</evidence>
<dbReference type="Proteomes" id="UP001161247">
    <property type="component" value="Chromosome 8"/>
</dbReference>
<gene>
    <name evidence="2" type="ORF">OLC1_LOCUS22404</name>
</gene>
<name>A0AAV1E8J6_OLDCO</name>